<dbReference type="GO" id="GO:0032991">
    <property type="term" value="C:protein-containing complex"/>
    <property type="evidence" value="ECO:0007669"/>
    <property type="project" value="TreeGrafter"/>
</dbReference>
<accession>A0A9P4Y764</accession>
<sequence>METPTAHPRPNTMASAIESLLAQLDPEIQDAEEGTPIYSAACLQKTPLREGNTIFSHTRRYIHTEVFLLFSQSRPQAQNLGFVDPRATTLELTINGRDLAVTQSPAVLSSNRAGGTTGAVVWKVTPLFASWLSSGAGSSGSSSNSSSNVLARAGLLTSASTILELGCGVSALVGLATAPLVRRYILTDQQYVARFVEQNIEQNRRSLPTRAAGDNLTFHALDWELDTPTPALCVPDLVVACDCIYNEALITPFVQTCADACRLRSSENERGGGGGGGSGTDRNVVERRPCVCVVAQQLRDPDVFEGWLKESMRKGFRVWRVPDAELPEGLRTSSGFVVHIGILSEEA</sequence>
<dbReference type="InterPro" id="IPR029063">
    <property type="entry name" value="SAM-dependent_MTases_sf"/>
</dbReference>
<protein>
    <recommendedName>
        <fullName evidence="3">Diaminohydroxyphosphoribosylamino-pyrimidine deaminase</fullName>
    </recommendedName>
</protein>
<dbReference type="RefSeq" id="XP_040778702.1">
    <property type="nucleotide sequence ID" value="XM_040920363.1"/>
</dbReference>
<dbReference type="Proteomes" id="UP000803844">
    <property type="component" value="Unassembled WGS sequence"/>
</dbReference>
<dbReference type="InterPro" id="IPR019410">
    <property type="entry name" value="Methyltransf_16"/>
</dbReference>
<evidence type="ECO:0008006" key="3">
    <source>
        <dbReference type="Google" id="ProtNLM"/>
    </source>
</evidence>
<gene>
    <name evidence="1" type="ORF">M406DRAFT_328799</name>
</gene>
<dbReference type="EMBL" id="MU032346">
    <property type="protein sequence ID" value="KAF3767741.1"/>
    <property type="molecule type" value="Genomic_DNA"/>
</dbReference>
<name>A0A9P4Y764_CRYP1</name>
<dbReference type="SUPFAM" id="SSF53335">
    <property type="entry name" value="S-adenosyl-L-methionine-dependent methyltransferases"/>
    <property type="match status" value="1"/>
</dbReference>
<dbReference type="GO" id="GO:0008757">
    <property type="term" value="F:S-adenosylmethionine-dependent methyltransferase activity"/>
    <property type="evidence" value="ECO:0007669"/>
    <property type="project" value="UniProtKB-ARBA"/>
</dbReference>
<proteinExistence type="predicted"/>
<keyword evidence="2" id="KW-1185">Reference proteome</keyword>
<evidence type="ECO:0000313" key="1">
    <source>
        <dbReference type="EMBL" id="KAF3767741.1"/>
    </source>
</evidence>
<dbReference type="Pfam" id="PF10294">
    <property type="entry name" value="Methyltransf_16"/>
    <property type="match status" value="1"/>
</dbReference>
<reference evidence="1" key="1">
    <citation type="journal article" date="2020" name="Phytopathology">
        <title>Genome sequence of the chestnut blight fungus Cryphonectria parasitica EP155: A fundamental resource for an archetypical invasive plant pathogen.</title>
        <authorList>
            <person name="Crouch J.A."/>
            <person name="Dawe A."/>
            <person name="Aerts A."/>
            <person name="Barry K."/>
            <person name="Churchill A.C.L."/>
            <person name="Grimwood J."/>
            <person name="Hillman B."/>
            <person name="Milgroom M.G."/>
            <person name="Pangilinan J."/>
            <person name="Smith M."/>
            <person name="Salamov A."/>
            <person name="Schmutz J."/>
            <person name="Yadav J."/>
            <person name="Grigoriev I.V."/>
            <person name="Nuss D."/>
        </authorList>
    </citation>
    <scope>NUCLEOTIDE SEQUENCE</scope>
    <source>
        <strain evidence="1">EP155</strain>
    </source>
</reference>
<dbReference type="Gene3D" id="3.40.50.150">
    <property type="entry name" value="Vaccinia Virus protein VP39"/>
    <property type="match status" value="1"/>
</dbReference>
<organism evidence="1 2">
    <name type="scientific">Cryphonectria parasitica (strain ATCC 38755 / EP155)</name>
    <dbReference type="NCBI Taxonomy" id="660469"/>
    <lineage>
        <taxon>Eukaryota</taxon>
        <taxon>Fungi</taxon>
        <taxon>Dikarya</taxon>
        <taxon>Ascomycota</taxon>
        <taxon>Pezizomycotina</taxon>
        <taxon>Sordariomycetes</taxon>
        <taxon>Sordariomycetidae</taxon>
        <taxon>Diaporthales</taxon>
        <taxon>Cryphonectriaceae</taxon>
        <taxon>Cryphonectria-Endothia species complex</taxon>
        <taxon>Cryphonectria</taxon>
    </lineage>
</organism>
<comment type="caution">
    <text evidence="1">The sequence shown here is derived from an EMBL/GenBank/DDBJ whole genome shotgun (WGS) entry which is preliminary data.</text>
</comment>
<dbReference type="PANTHER" id="PTHR14614">
    <property type="entry name" value="HEPATOCELLULAR CARCINOMA-ASSOCIATED ANTIGEN"/>
    <property type="match status" value="1"/>
</dbReference>
<dbReference type="AlphaFoldDB" id="A0A9P4Y764"/>
<evidence type="ECO:0000313" key="2">
    <source>
        <dbReference type="Proteomes" id="UP000803844"/>
    </source>
</evidence>
<dbReference type="PANTHER" id="PTHR14614:SF109">
    <property type="entry name" value="RIBOSOMAL LYSINE N-METHYLTRANSFERASE 5"/>
    <property type="match status" value="1"/>
</dbReference>
<dbReference type="GeneID" id="63837492"/>
<dbReference type="GO" id="GO:0005829">
    <property type="term" value="C:cytosol"/>
    <property type="evidence" value="ECO:0007669"/>
    <property type="project" value="TreeGrafter"/>
</dbReference>
<dbReference type="OrthoDB" id="2529286at2759"/>